<organism evidence="1 2">
    <name type="scientific">Actinoplanes subglobosus</name>
    <dbReference type="NCBI Taxonomy" id="1547892"/>
    <lineage>
        <taxon>Bacteria</taxon>
        <taxon>Bacillati</taxon>
        <taxon>Actinomycetota</taxon>
        <taxon>Actinomycetes</taxon>
        <taxon>Micromonosporales</taxon>
        <taxon>Micromonosporaceae</taxon>
        <taxon>Actinoplanes</taxon>
    </lineage>
</organism>
<name>A0ABV8IYB5_9ACTN</name>
<dbReference type="InterPro" id="IPR001387">
    <property type="entry name" value="Cro/C1-type_HTH"/>
</dbReference>
<dbReference type="Proteomes" id="UP001595867">
    <property type="component" value="Unassembled WGS sequence"/>
</dbReference>
<comment type="caution">
    <text evidence="1">The sequence shown here is derived from an EMBL/GenBank/DDBJ whole genome shotgun (WGS) entry which is preliminary data.</text>
</comment>
<dbReference type="SUPFAM" id="SSF47413">
    <property type="entry name" value="lambda repressor-like DNA-binding domains"/>
    <property type="match status" value="1"/>
</dbReference>
<evidence type="ECO:0000313" key="2">
    <source>
        <dbReference type="Proteomes" id="UP001595867"/>
    </source>
</evidence>
<reference evidence="2" key="1">
    <citation type="journal article" date="2019" name="Int. J. Syst. Evol. Microbiol.">
        <title>The Global Catalogue of Microorganisms (GCM) 10K type strain sequencing project: providing services to taxonomists for standard genome sequencing and annotation.</title>
        <authorList>
            <consortium name="The Broad Institute Genomics Platform"/>
            <consortium name="The Broad Institute Genome Sequencing Center for Infectious Disease"/>
            <person name="Wu L."/>
            <person name="Ma J."/>
        </authorList>
    </citation>
    <scope>NUCLEOTIDE SEQUENCE [LARGE SCALE GENOMIC DNA]</scope>
    <source>
        <strain evidence="2">TBRC 5832</strain>
    </source>
</reference>
<dbReference type="EMBL" id="JBHSBL010000018">
    <property type="protein sequence ID" value="MFC4067992.1"/>
    <property type="molecule type" value="Genomic_DNA"/>
</dbReference>
<protein>
    <submittedName>
        <fullName evidence="1">XRE family transcriptional regulator</fullName>
    </submittedName>
</protein>
<proteinExistence type="predicted"/>
<sequence length="252" mass="28589">MNERLRTTMLRRGVTTDQLAVECGVDVKSVERWISLNRVPHRNHRWTAAKLLEADETFLWPSVLTRSAGRRAREASQAELVELYPDRATVPRETWLGLLTNAQQAIDVLVHSGTFFAQTQPRVATMLAERASKNVRVRLCFGNPQAEAVAIRDREERLGGTLAAKIRASLTYYRSLIDVEGCEIRLHDAALYTSMFRYDDDLLANAHVYGAPASLNPTFHFRRIDGGTVFDHYMEGFEKTWESALPWLGAEI</sequence>
<dbReference type="InterPro" id="IPR010982">
    <property type="entry name" value="Lambda_DNA-bd_dom_sf"/>
</dbReference>
<dbReference type="RefSeq" id="WP_378068882.1">
    <property type="nucleotide sequence ID" value="NZ_JBHSBL010000018.1"/>
</dbReference>
<evidence type="ECO:0000313" key="1">
    <source>
        <dbReference type="EMBL" id="MFC4067992.1"/>
    </source>
</evidence>
<gene>
    <name evidence="1" type="ORF">ACFO0C_23930</name>
</gene>
<keyword evidence="2" id="KW-1185">Reference proteome</keyword>
<accession>A0ABV8IYB5</accession>
<dbReference type="CDD" id="cd00093">
    <property type="entry name" value="HTH_XRE"/>
    <property type="match status" value="1"/>
</dbReference>